<keyword evidence="6" id="KW-1185">Reference proteome</keyword>
<dbReference type="SMART" id="SM00028">
    <property type="entry name" value="TPR"/>
    <property type="match status" value="8"/>
</dbReference>
<evidence type="ECO:0000256" key="2">
    <source>
        <dbReference type="ARBA" id="ARBA00038210"/>
    </source>
</evidence>
<protein>
    <submittedName>
        <fullName evidence="5">Anaphase-promoting complex subunit cdc27</fullName>
    </submittedName>
</protein>
<gene>
    <name evidence="5" type="primary">CDC27</name>
    <name evidence="5" type="ORF">C6P40_002818</name>
</gene>
<dbReference type="PROSITE" id="PS50293">
    <property type="entry name" value="TPR_REGION"/>
    <property type="match status" value="1"/>
</dbReference>
<feature type="repeat" description="TPR" evidence="3">
    <location>
        <begin position="762"/>
        <end position="795"/>
    </location>
</feature>
<dbReference type="AlphaFoldDB" id="A0A9P7BFA7"/>
<dbReference type="PROSITE" id="PS50005">
    <property type="entry name" value="TPR"/>
    <property type="match status" value="6"/>
</dbReference>
<dbReference type="Pfam" id="PF13181">
    <property type="entry name" value="TPR_8"/>
    <property type="match status" value="2"/>
</dbReference>
<dbReference type="Pfam" id="PF00515">
    <property type="entry name" value="TPR_1"/>
    <property type="match status" value="1"/>
</dbReference>
<evidence type="ECO:0000256" key="3">
    <source>
        <dbReference type="PROSITE-ProRule" id="PRU00339"/>
    </source>
</evidence>
<comment type="similarity">
    <text evidence="2">Belongs to the APC3/CDC27 family.</text>
</comment>
<reference evidence="5" key="1">
    <citation type="submission" date="2020-11" db="EMBL/GenBank/DDBJ databases">
        <title>Kefir isolates.</title>
        <authorList>
            <person name="Marcisauskas S."/>
            <person name="Kim Y."/>
            <person name="Blasche S."/>
        </authorList>
    </citation>
    <scope>NUCLEOTIDE SEQUENCE</scope>
    <source>
        <strain evidence="5">Olga-1</strain>
    </source>
</reference>
<dbReference type="PANTHER" id="PTHR12558:SF13">
    <property type="entry name" value="CELL DIVISION CYCLE PROTEIN 27 HOMOLOG"/>
    <property type="match status" value="1"/>
</dbReference>
<accession>A0A9P7BFA7</accession>
<dbReference type="InterPro" id="IPR019734">
    <property type="entry name" value="TPR_rpt"/>
</dbReference>
<dbReference type="InterPro" id="IPR011990">
    <property type="entry name" value="TPR-like_helical_dom_sf"/>
</dbReference>
<feature type="region of interest" description="Disordered" evidence="4">
    <location>
        <begin position="319"/>
        <end position="348"/>
    </location>
</feature>
<evidence type="ECO:0000313" key="5">
    <source>
        <dbReference type="EMBL" id="KAG0687138.1"/>
    </source>
</evidence>
<dbReference type="Proteomes" id="UP000697127">
    <property type="component" value="Unassembled WGS sequence"/>
</dbReference>
<dbReference type="GO" id="GO:0005680">
    <property type="term" value="C:anaphase-promoting complex"/>
    <property type="evidence" value="ECO:0007669"/>
    <property type="project" value="UniProtKB-ARBA"/>
</dbReference>
<organism evidence="5 6">
    <name type="scientific">Pichia californica</name>
    <dbReference type="NCBI Taxonomy" id="460514"/>
    <lineage>
        <taxon>Eukaryota</taxon>
        <taxon>Fungi</taxon>
        <taxon>Dikarya</taxon>
        <taxon>Ascomycota</taxon>
        <taxon>Saccharomycotina</taxon>
        <taxon>Pichiomycetes</taxon>
        <taxon>Pichiales</taxon>
        <taxon>Pichiaceae</taxon>
        <taxon>Pichia</taxon>
    </lineage>
</organism>
<evidence type="ECO:0000313" key="6">
    <source>
        <dbReference type="Proteomes" id="UP000697127"/>
    </source>
</evidence>
<feature type="repeat" description="TPR" evidence="3">
    <location>
        <begin position="660"/>
        <end position="693"/>
    </location>
</feature>
<name>A0A9P7BFA7_9ASCO</name>
<evidence type="ECO:0000256" key="1">
    <source>
        <dbReference type="ARBA" id="ARBA00022803"/>
    </source>
</evidence>
<feature type="repeat" description="TPR" evidence="3">
    <location>
        <begin position="728"/>
        <end position="761"/>
    </location>
</feature>
<feature type="compositionally biased region" description="Low complexity" evidence="4">
    <location>
        <begin position="332"/>
        <end position="348"/>
    </location>
</feature>
<evidence type="ECO:0000256" key="4">
    <source>
        <dbReference type="SAM" id="MobiDB-lite"/>
    </source>
</evidence>
<dbReference type="GO" id="GO:0005737">
    <property type="term" value="C:cytoplasm"/>
    <property type="evidence" value="ECO:0007669"/>
    <property type="project" value="TreeGrafter"/>
</dbReference>
<proteinExistence type="inferred from homology"/>
<feature type="repeat" description="TPR" evidence="3">
    <location>
        <begin position="626"/>
        <end position="659"/>
    </location>
</feature>
<comment type="caution">
    <text evidence="5">The sequence shown here is derived from an EMBL/GenBank/DDBJ whole genome shotgun (WGS) entry which is preliminary data.</text>
</comment>
<dbReference type="GO" id="GO:0031145">
    <property type="term" value="P:anaphase-promoting complex-dependent catabolic process"/>
    <property type="evidence" value="ECO:0007669"/>
    <property type="project" value="TreeGrafter"/>
</dbReference>
<dbReference type="GO" id="GO:0016567">
    <property type="term" value="P:protein ubiquitination"/>
    <property type="evidence" value="ECO:0007669"/>
    <property type="project" value="TreeGrafter"/>
</dbReference>
<dbReference type="Pfam" id="PF12895">
    <property type="entry name" value="ANAPC3"/>
    <property type="match status" value="1"/>
</dbReference>
<dbReference type="GO" id="GO:0051301">
    <property type="term" value="P:cell division"/>
    <property type="evidence" value="ECO:0007669"/>
    <property type="project" value="TreeGrafter"/>
</dbReference>
<feature type="repeat" description="TPR" evidence="3">
    <location>
        <begin position="592"/>
        <end position="625"/>
    </location>
</feature>
<dbReference type="SUPFAM" id="SSF48452">
    <property type="entry name" value="TPR-like"/>
    <property type="match status" value="2"/>
</dbReference>
<keyword evidence="1 3" id="KW-0802">TPR repeat</keyword>
<dbReference type="GO" id="GO:0007091">
    <property type="term" value="P:metaphase/anaphase transition of mitotic cell cycle"/>
    <property type="evidence" value="ECO:0007669"/>
    <property type="project" value="TreeGrafter"/>
</dbReference>
<dbReference type="EMBL" id="PUHW01000309">
    <property type="protein sequence ID" value="KAG0687138.1"/>
    <property type="molecule type" value="Genomic_DNA"/>
</dbReference>
<sequence>MNIADQSAAVLKPLILYCLEHDMLDTAEFTAERLLAQENRSAYSLHSNINNVNNNTNLKSDNINSDHIPLNTNISLKLNNNSIGTPTPHSIHNSNLRIDPDIIGKDVDFEGTKHIPNRQSSLDNMSMNISNSKLDAIHLYSCVLFQRKRFKAAYNVTSEYCTLHVGCSYIFAKCCKELECENEGIRALLRTMNQWEGKIDGISNSGNLIPDSIACYMLLAKLYSAVGDVPRASMHYSQILKLNPFIFEAFEELCRMGVQVKIDSIYKNTSFQNNSNTTGAGIDEPILETKMEQDIELNEDEDDKRGKVYEDFGDKSKDRKGSIFKTPKTKSKSTTIPTSSPESSSSFITPIGKGFIKSTIYNNKSLPNKPISKSSNSNNMNTLPRGSSITSRLLLNPQSGSINTNISSNLEEDITFFKKESTTGTKRDMLSAFGGSNNDVFASNNKNTGNFKYVRNNGLTSVFNGIGNSSMLFDEHEVMKNLNNEYLLSVYSKLAKGYLAFTTYDCFKAIRIFDSLPENERNSPWVLSKLGRLHFEIVNYEEAEIYFEKLRKIDRTRLDDMEYYSTLLWHLHKEVELSFLAHELHEVDPKSAISWISIGNLFSFRKAPEDAVRCFGKAIECNPKCAYAYTLQGHEYLATDAFENALNSFRHAIVLDKRHYNAFYGIGMVYLKLGDLRKAEFHFRKAVEINPVNVILLCCVGVVLEKLGRKEESLQLYELSTKLQPLSMLALFKKAQVLFSLKQYDEAVKDFEKLENLAPDEASVHFLLGKLYKYYGRKHEAIKQFTIALNLDPKGSHLIKEAMENLNDGMVE</sequence>
<dbReference type="PANTHER" id="PTHR12558">
    <property type="entry name" value="CELL DIVISION CYCLE 16,23,27"/>
    <property type="match status" value="1"/>
</dbReference>
<dbReference type="Gene3D" id="1.25.40.10">
    <property type="entry name" value="Tetratricopeptide repeat domain"/>
    <property type="match status" value="4"/>
</dbReference>
<feature type="repeat" description="TPR" evidence="3">
    <location>
        <begin position="213"/>
        <end position="246"/>
    </location>
</feature>